<feature type="region of interest" description="Disordered" evidence="1">
    <location>
        <begin position="759"/>
        <end position="790"/>
    </location>
</feature>
<dbReference type="OrthoDB" id="6605882at2759"/>
<sequence length="1197" mass="127016">MSAAATESCGARDSNGAEAETETEAEALDKLLELELDLKAVSDDPKTQTNTEASIDSEVAAAAATAAAAGPVFQMASNVHVDGDVVDVDEFDSVMPDACDQHKQNEQLHLQSSLEPISLDDIPEPIKVLDEIISEFEEATTKPVALHSNSGENQSEDDGYMSLSRKNMSKKDSEDVPQTPSTDTVPEGSFNEVDGTAENLTKLSSEAEHGQETRETTTTPLIQTTLPKARSANSTPATNSNYSSLPCCGARASSNLVGTSVANSSSGLEANNHRTGSCNGSGERNALGIDISAVHNAVLRGNLAKLPEPIVNEHPVTIYPGPSAKAGGGNGGGEGARSKRLLNSVEKHKEVCHMLNPHSNSTSTSSASASSGSGSGSGSGSSSEASPSASNLNVGKLGKKDDDYSEDSLEESTISTDLTPVKQNGVAWEIHFKSNKKKSSGSKKTSGASNKKQQQQQQRSSNQLADFNNSFVYNEQSMLGKGTFVIRRSTAKKPPRAAEIFSIPKPPRTSLSGGIGGGAGAISNEFYTSDSEQSESASLPPAPAPAPAPQQPQAQPSTAPSEMNFIYKECEAAAAHTRRGLEIAAAHRAALSLDIAEAPDQFAHNKPIKSKTAMLTEKRLSAESMPDNTSSSEEFDETRLNGNSGYDMYAYNANDQRVSNATTPHTDLAPTLEEDEELSDFSYGCAPLKQIEHNISALLRGDLPIVGQQATGISNGVGAAAVGASSAAAEALHAKRVLEFRPGVHKSESAKEMLLSQLPALGPLPPSPPSSNPDMFDYDAPLPPSPVEPRKQLELPATAASAAPPNRGTTVVEVHATASGAAVHSNSHTRRSRDNVAAVRHFTDELPPPPAPAHQSASFAEGLTGVPIVPPHRGSGAAGANTMKSWSIDSQYRKRSPKLFGHYSSGSGITTPTGLGQMPPLPPPPVPHMGTIGSCGEGATGSYQRRYINYGTKRSLKQSPREEHRLQTSCSLPETPIFARGCDIPRTPYRRQNEPVPVSGSRTAPRSSTSNSINMGTSILGIGGGNYGTAQICRQRSINHALASNEMLRMTGAPARGWYPKQRGLRPASTENIDRLASVRVWDNPAGMSGTGQSRKPLTLPPNLTPSFLNKSPREALRRVTSLLITKKKNNKERKHKAYCDQPMDDNNSKHAYEFETGSTKRKDNASRKDNGATPKTKKKGLFKSLWKRTKTASLDQ</sequence>
<feature type="compositionally biased region" description="Basic and acidic residues" evidence="1">
    <location>
        <begin position="1147"/>
        <end position="1171"/>
    </location>
</feature>
<feature type="region of interest" description="Disordered" evidence="1">
    <location>
        <begin position="317"/>
        <end position="337"/>
    </location>
</feature>
<reference evidence="2 3" key="1">
    <citation type="journal article" date="2007" name="Nature">
        <title>Evolution of genes and genomes on the Drosophila phylogeny.</title>
        <authorList>
            <consortium name="Drosophila 12 Genomes Consortium"/>
            <person name="Clark A.G."/>
            <person name="Eisen M.B."/>
            <person name="Smith D.R."/>
            <person name="Bergman C.M."/>
            <person name="Oliver B."/>
            <person name="Markow T.A."/>
            <person name="Kaufman T.C."/>
            <person name="Kellis M."/>
            <person name="Gelbart W."/>
            <person name="Iyer V.N."/>
            <person name="Pollard D.A."/>
            <person name="Sackton T.B."/>
            <person name="Larracuente A.M."/>
            <person name="Singh N.D."/>
            <person name="Abad J.P."/>
            <person name="Abt D.N."/>
            <person name="Adryan B."/>
            <person name="Aguade M."/>
            <person name="Akashi H."/>
            <person name="Anderson W.W."/>
            <person name="Aquadro C.F."/>
            <person name="Ardell D.H."/>
            <person name="Arguello R."/>
            <person name="Artieri C.G."/>
            <person name="Barbash D.A."/>
            <person name="Barker D."/>
            <person name="Barsanti P."/>
            <person name="Batterham P."/>
            <person name="Batzoglou S."/>
            <person name="Begun D."/>
            <person name="Bhutkar A."/>
            <person name="Blanco E."/>
            <person name="Bosak S.A."/>
            <person name="Bradley R.K."/>
            <person name="Brand A.D."/>
            <person name="Brent M.R."/>
            <person name="Brooks A.N."/>
            <person name="Brown R.H."/>
            <person name="Butlin R.K."/>
            <person name="Caggese C."/>
            <person name="Calvi B.R."/>
            <person name="Bernardo de Carvalho A."/>
            <person name="Caspi A."/>
            <person name="Castrezana S."/>
            <person name="Celniker S.E."/>
            <person name="Chang J.L."/>
            <person name="Chapple C."/>
            <person name="Chatterji S."/>
            <person name="Chinwalla A."/>
            <person name="Civetta A."/>
            <person name="Clifton S.W."/>
            <person name="Comeron J.M."/>
            <person name="Costello J.C."/>
            <person name="Coyne J.A."/>
            <person name="Daub J."/>
            <person name="David R.G."/>
            <person name="Delcher A.L."/>
            <person name="Delehaunty K."/>
            <person name="Do C.B."/>
            <person name="Ebling H."/>
            <person name="Edwards K."/>
            <person name="Eickbush T."/>
            <person name="Evans J.D."/>
            <person name="Filipski A."/>
            <person name="Findeiss S."/>
            <person name="Freyhult E."/>
            <person name="Fulton L."/>
            <person name="Fulton R."/>
            <person name="Garcia A.C."/>
            <person name="Gardiner A."/>
            <person name="Garfield D.A."/>
            <person name="Garvin B.E."/>
            <person name="Gibson G."/>
            <person name="Gilbert D."/>
            <person name="Gnerre S."/>
            <person name="Godfrey J."/>
            <person name="Good R."/>
            <person name="Gotea V."/>
            <person name="Gravely B."/>
            <person name="Greenberg A.J."/>
            <person name="Griffiths-Jones S."/>
            <person name="Gross S."/>
            <person name="Guigo R."/>
            <person name="Gustafson E.A."/>
            <person name="Haerty W."/>
            <person name="Hahn M.W."/>
            <person name="Halligan D.L."/>
            <person name="Halpern A.L."/>
            <person name="Halter G.M."/>
            <person name="Han M.V."/>
            <person name="Heger A."/>
            <person name="Hillier L."/>
            <person name="Hinrichs A.S."/>
            <person name="Holmes I."/>
            <person name="Hoskins R.A."/>
            <person name="Hubisz M.J."/>
            <person name="Hultmark D."/>
            <person name="Huntley M.A."/>
            <person name="Jaffe D.B."/>
            <person name="Jagadeeshan S."/>
            <person name="Jeck W.R."/>
            <person name="Johnson J."/>
            <person name="Jones C.D."/>
            <person name="Jordan W.C."/>
            <person name="Karpen G.H."/>
            <person name="Kataoka E."/>
            <person name="Keightley P.D."/>
            <person name="Kheradpour P."/>
            <person name="Kirkness E.F."/>
            <person name="Koerich L.B."/>
            <person name="Kristiansen K."/>
            <person name="Kudrna D."/>
            <person name="Kulathinal R.J."/>
            <person name="Kumar S."/>
            <person name="Kwok R."/>
            <person name="Lander E."/>
            <person name="Langley C.H."/>
            <person name="Lapoint R."/>
            <person name="Lazzaro B.P."/>
            <person name="Lee S.J."/>
            <person name="Levesque L."/>
            <person name="Li R."/>
            <person name="Lin C.F."/>
            <person name="Lin M.F."/>
            <person name="Lindblad-Toh K."/>
            <person name="Llopart A."/>
            <person name="Long M."/>
            <person name="Low L."/>
            <person name="Lozovsky E."/>
            <person name="Lu J."/>
            <person name="Luo M."/>
            <person name="Machado C.A."/>
            <person name="Makalowski W."/>
            <person name="Marzo M."/>
            <person name="Matsuda M."/>
            <person name="Matzkin L."/>
            <person name="McAllister B."/>
            <person name="McBride C.S."/>
            <person name="McKernan B."/>
            <person name="McKernan K."/>
            <person name="Mendez-Lago M."/>
            <person name="Minx P."/>
            <person name="Mollenhauer M.U."/>
            <person name="Montooth K."/>
            <person name="Mount S.M."/>
            <person name="Mu X."/>
            <person name="Myers E."/>
            <person name="Negre B."/>
            <person name="Newfeld S."/>
            <person name="Nielsen R."/>
            <person name="Noor M.A."/>
            <person name="O'Grady P."/>
            <person name="Pachter L."/>
            <person name="Papaceit M."/>
            <person name="Parisi M.J."/>
            <person name="Parisi M."/>
            <person name="Parts L."/>
            <person name="Pedersen J.S."/>
            <person name="Pesole G."/>
            <person name="Phillippy A.M."/>
            <person name="Ponting C.P."/>
            <person name="Pop M."/>
            <person name="Porcelli D."/>
            <person name="Powell J.R."/>
            <person name="Prohaska S."/>
            <person name="Pruitt K."/>
            <person name="Puig M."/>
            <person name="Quesneville H."/>
            <person name="Ram K.R."/>
            <person name="Rand D."/>
            <person name="Rasmussen M.D."/>
            <person name="Reed L.K."/>
            <person name="Reenan R."/>
            <person name="Reily A."/>
            <person name="Remington K.A."/>
            <person name="Rieger T.T."/>
            <person name="Ritchie M.G."/>
            <person name="Robin C."/>
            <person name="Rogers Y.H."/>
            <person name="Rohde C."/>
            <person name="Rozas J."/>
            <person name="Rubenfield M.J."/>
            <person name="Ruiz A."/>
            <person name="Russo S."/>
            <person name="Salzberg S.L."/>
            <person name="Sanchez-Gracia A."/>
            <person name="Saranga D.J."/>
            <person name="Sato H."/>
            <person name="Schaeffer S.W."/>
            <person name="Schatz M.C."/>
            <person name="Schlenke T."/>
            <person name="Schwartz R."/>
            <person name="Segarra C."/>
            <person name="Singh R.S."/>
            <person name="Sirot L."/>
            <person name="Sirota M."/>
            <person name="Sisneros N.B."/>
            <person name="Smith C.D."/>
            <person name="Smith T.F."/>
            <person name="Spieth J."/>
            <person name="Stage D.E."/>
            <person name="Stark A."/>
            <person name="Stephan W."/>
            <person name="Strausberg R.L."/>
            <person name="Strempel S."/>
            <person name="Sturgill D."/>
            <person name="Sutton G."/>
            <person name="Sutton G.G."/>
            <person name="Tao W."/>
            <person name="Teichmann S."/>
            <person name="Tobari Y.N."/>
            <person name="Tomimura Y."/>
            <person name="Tsolas J.M."/>
            <person name="Valente V.L."/>
            <person name="Venter E."/>
            <person name="Venter J.C."/>
            <person name="Vicario S."/>
            <person name="Vieira F.G."/>
            <person name="Vilella A.J."/>
            <person name="Villasante A."/>
            <person name="Walenz B."/>
            <person name="Wang J."/>
            <person name="Wasserman M."/>
            <person name="Watts T."/>
            <person name="Wilson D."/>
            <person name="Wilson R.K."/>
            <person name="Wing R.A."/>
            <person name="Wolfner M.F."/>
            <person name="Wong A."/>
            <person name="Wong G.K."/>
            <person name="Wu C.I."/>
            <person name="Wu G."/>
            <person name="Yamamoto D."/>
            <person name="Yang H.P."/>
            <person name="Yang S.P."/>
            <person name="Yorke J.A."/>
            <person name="Yoshida K."/>
            <person name="Zdobnov E."/>
            <person name="Zhang P."/>
            <person name="Zhang Y."/>
            <person name="Zimin A.V."/>
            <person name="Baldwin J."/>
            <person name="Abdouelleil A."/>
            <person name="Abdulkadir J."/>
            <person name="Abebe A."/>
            <person name="Abera B."/>
            <person name="Abreu J."/>
            <person name="Acer S.C."/>
            <person name="Aftuck L."/>
            <person name="Alexander A."/>
            <person name="An P."/>
            <person name="Anderson E."/>
            <person name="Anderson S."/>
            <person name="Arachi H."/>
            <person name="Azer M."/>
            <person name="Bachantsang P."/>
            <person name="Barry A."/>
            <person name="Bayul T."/>
            <person name="Berlin A."/>
            <person name="Bessette D."/>
            <person name="Bloom T."/>
            <person name="Blye J."/>
            <person name="Boguslavskiy L."/>
            <person name="Bonnet C."/>
            <person name="Boukhgalter B."/>
            <person name="Bourzgui I."/>
            <person name="Brown A."/>
            <person name="Cahill P."/>
            <person name="Channer S."/>
            <person name="Cheshatsang Y."/>
            <person name="Chuda L."/>
            <person name="Citroen M."/>
            <person name="Collymore A."/>
            <person name="Cooke P."/>
            <person name="Costello M."/>
            <person name="D'Aco K."/>
            <person name="Daza R."/>
            <person name="De Haan G."/>
            <person name="DeGray S."/>
            <person name="DeMaso C."/>
            <person name="Dhargay N."/>
            <person name="Dooley K."/>
            <person name="Dooley E."/>
            <person name="Doricent M."/>
            <person name="Dorje P."/>
            <person name="Dorjee K."/>
            <person name="Dupes A."/>
            <person name="Elong R."/>
            <person name="Falk J."/>
            <person name="Farina A."/>
            <person name="Faro S."/>
            <person name="Ferguson D."/>
            <person name="Fisher S."/>
            <person name="Foley C.D."/>
            <person name="Franke A."/>
            <person name="Friedrich D."/>
            <person name="Gadbois L."/>
            <person name="Gearin G."/>
            <person name="Gearin C.R."/>
            <person name="Giannoukos G."/>
            <person name="Goode T."/>
            <person name="Graham J."/>
            <person name="Grandbois E."/>
            <person name="Grewal S."/>
            <person name="Gyaltsen K."/>
            <person name="Hafez N."/>
            <person name="Hagos B."/>
            <person name="Hall J."/>
            <person name="Henson C."/>
            <person name="Hollinger A."/>
            <person name="Honan T."/>
            <person name="Huard M.D."/>
            <person name="Hughes L."/>
            <person name="Hurhula B."/>
            <person name="Husby M.E."/>
            <person name="Kamat A."/>
            <person name="Kanga B."/>
            <person name="Kashin S."/>
            <person name="Khazanovich D."/>
            <person name="Kisner P."/>
            <person name="Lance K."/>
            <person name="Lara M."/>
            <person name="Lee W."/>
            <person name="Lennon N."/>
            <person name="Letendre F."/>
            <person name="LeVine R."/>
            <person name="Lipovsky A."/>
            <person name="Liu X."/>
            <person name="Liu J."/>
            <person name="Liu S."/>
            <person name="Lokyitsang T."/>
            <person name="Lokyitsang Y."/>
            <person name="Lubonja R."/>
            <person name="Lui A."/>
            <person name="MacDonald P."/>
            <person name="Magnisalis V."/>
            <person name="Maru K."/>
            <person name="Matthews C."/>
            <person name="McCusker W."/>
            <person name="McDonough S."/>
            <person name="Mehta T."/>
            <person name="Meldrim J."/>
            <person name="Meneus L."/>
            <person name="Mihai O."/>
            <person name="Mihalev A."/>
            <person name="Mihova T."/>
            <person name="Mittelman R."/>
            <person name="Mlenga V."/>
            <person name="Montmayeur A."/>
            <person name="Mulrain L."/>
            <person name="Navidi A."/>
            <person name="Naylor J."/>
            <person name="Negash T."/>
            <person name="Nguyen T."/>
            <person name="Nguyen N."/>
            <person name="Nicol R."/>
            <person name="Norbu C."/>
            <person name="Norbu N."/>
            <person name="Novod N."/>
            <person name="O'Neill B."/>
            <person name="Osman S."/>
            <person name="Markiewicz E."/>
            <person name="Oyono O.L."/>
            <person name="Patti C."/>
            <person name="Phunkhang P."/>
            <person name="Pierre F."/>
            <person name="Priest M."/>
            <person name="Raghuraman S."/>
            <person name="Rege F."/>
            <person name="Reyes R."/>
            <person name="Rise C."/>
            <person name="Rogov P."/>
            <person name="Ross K."/>
            <person name="Ryan E."/>
            <person name="Settipalli S."/>
            <person name="Shea T."/>
            <person name="Sherpa N."/>
            <person name="Shi L."/>
            <person name="Shih D."/>
            <person name="Sparrow T."/>
            <person name="Spaulding J."/>
            <person name="Stalker J."/>
            <person name="Stange-Thomann N."/>
            <person name="Stavropoulos S."/>
            <person name="Stone C."/>
            <person name="Strader C."/>
            <person name="Tesfaye S."/>
            <person name="Thomson T."/>
            <person name="Thoulutsang Y."/>
            <person name="Thoulutsang D."/>
            <person name="Topham K."/>
            <person name="Topping I."/>
            <person name="Tsamla T."/>
            <person name="Vassiliev H."/>
            <person name="Vo A."/>
            <person name="Wangchuk T."/>
            <person name="Wangdi T."/>
            <person name="Weiand M."/>
            <person name="Wilkinson J."/>
            <person name="Wilson A."/>
            <person name="Yadav S."/>
            <person name="Young G."/>
            <person name="Yu Q."/>
            <person name="Zembek L."/>
            <person name="Zhong D."/>
            <person name="Zimmer A."/>
            <person name="Zwirko Z."/>
            <person name="Jaffe D.B."/>
            <person name="Alvarez P."/>
            <person name="Brockman W."/>
            <person name="Butler J."/>
            <person name="Chin C."/>
            <person name="Gnerre S."/>
            <person name="Grabherr M."/>
            <person name="Kleber M."/>
            <person name="Mauceli E."/>
            <person name="MacCallum I."/>
        </authorList>
    </citation>
    <scope>NUCLEOTIDE SEQUENCE [LARGE SCALE GENOMIC DNA]</scope>
    <source>
        <strain evidence="3">Tucson 14030-0811.24</strain>
    </source>
</reference>
<feature type="compositionally biased region" description="Polar residues" evidence="1">
    <location>
        <begin position="1000"/>
        <end position="1012"/>
    </location>
</feature>
<organism evidence="2 3">
    <name type="scientific">Drosophila willistoni</name>
    <name type="common">Fruit fly</name>
    <dbReference type="NCBI Taxonomy" id="7260"/>
    <lineage>
        <taxon>Eukaryota</taxon>
        <taxon>Metazoa</taxon>
        <taxon>Ecdysozoa</taxon>
        <taxon>Arthropoda</taxon>
        <taxon>Hexapoda</taxon>
        <taxon>Insecta</taxon>
        <taxon>Pterygota</taxon>
        <taxon>Neoptera</taxon>
        <taxon>Endopterygota</taxon>
        <taxon>Diptera</taxon>
        <taxon>Brachycera</taxon>
        <taxon>Muscomorpha</taxon>
        <taxon>Ephydroidea</taxon>
        <taxon>Drosophilidae</taxon>
        <taxon>Drosophila</taxon>
        <taxon>Sophophora</taxon>
    </lineage>
</organism>
<feature type="compositionally biased region" description="Basic residues" evidence="1">
    <location>
        <begin position="1176"/>
        <end position="1191"/>
    </location>
</feature>
<dbReference type="InParanoid" id="B4N129"/>
<dbReference type="eggNOG" id="ENOG502QWAP">
    <property type="taxonomic scope" value="Eukaryota"/>
</dbReference>
<dbReference type="FunCoup" id="B4N129">
    <property type="interactions" value="1"/>
</dbReference>
<feature type="compositionally biased region" description="Low complexity" evidence="1">
    <location>
        <begin position="551"/>
        <end position="560"/>
    </location>
</feature>
<feature type="compositionally biased region" description="Pro residues" evidence="1">
    <location>
        <begin position="540"/>
        <end position="550"/>
    </location>
</feature>
<feature type="region of interest" description="Disordered" evidence="1">
    <location>
        <begin position="1128"/>
        <end position="1197"/>
    </location>
</feature>
<feature type="compositionally biased region" description="Basic residues" evidence="1">
    <location>
        <begin position="1128"/>
        <end position="1137"/>
    </location>
</feature>
<feature type="compositionally biased region" description="Low complexity" evidence="1">
    <location>
        <begin position="216"/>
        <end position="227"/>
    </location>
</feature>
<gene>
    <name evidence="2" type="primary">Dwil\GK24870</name>
    <name evidence="2" type="ORF">Dwil_GK24870</name>
</gene>
<evidence type="ECO:0000313" key="2">
    <source>
        <dbReference type="EMBL" id="EDW78191.2"/>
    </source>
</evidence>
<feature type="region of interest" description="Disordered" evidence="1">
    <location>
        <begin position="1"/>
        <end position="23"/>
    </location>
</feature>
<feature type="compositionally biased region" description="Basic and acidic residues" evidence="1">
    <location>
        <begin position="205"/>
        <end position="215"/>
    </location>
</feature>
<dbReference type="Proteomes" id="UP000007798">
    <property type="component" value="Unassembled WGS sequence"/>
</dbReference>
<feature type="compositionally biased region" description="Low complexity" evidence="1">
    <location>
        <begin position="442"/>
        <end position="463"/>
    </location>
</feature>
<feature type="region of interest" description="Disordered" evidence="1">
    <location>
        <begin position="982"/>
        <end position="1012"/>
    </location>
</feature>
<feature type="region of interest" description="Disordered" evidence="1">
    <location>
        <begin position="140"/>
        <end position="242"/>
    </location>
</feature>
<dbReference type="HOGENOM" id="CLU_281779_0_0_1"/>
<feature type="compositionally biased region" description="Polar residues" evidence="1">
    <location>
        <begin position="231"/>
        <end position="242"/>
    </location>
</feature>
<feature type="region of interest" description="Disordered" evidence="1">
    <location>
        <begin position="490"/>
        <end position="560"/>
    </location>
</feature>
<feature type="region of interest" description="Disordered" evidence="1">
    <location>
        <begin position="431"/>
        <end position="466"/>
    </location>
</feature>
<proteinExistence type="predicted"/>
<feature type="region of interest" description="Disordered" evidence="1">
    <location>
        <begin position="355"/>
        <end position="417"/>
    </location>
</feature>
<feature type="region of interest" description="Disordered" evidence="1">
    <location>
        <begin position="620"/>
        <end position="640"/>
    </location>
</feature>
<feature type="compositionally biased region" description="Gly residues" evidence="1">
    <location>
        <begin position="326"/>
        <end position="335"/>
    </location>
</feature>
<evidence type="ECO:0000256" key="1">
    <source>
        <dbReference type="SAM" id="MobiDB-lite"/>
    </source>
</evidence>
<dbReference type="AlphaFoldDB" id="B4N129"/>
<evidence type="ECO:0000313" key="3">
    <source>
        <dbReference type="Proteomes" id="UP000007798"/>
    </source>
</evidence>
<feature type="compositionally biased region" description="Low complexity" evidence="1">
    <location>
        <begin position="380"/>
        <end position="390"/>
    </location>
</feature>
<keyword evidence="3" id="KW-1185">Reference proteome</keyword>
<protein>
    <submittedName>
        <fullName evidence="2">Uncharacterized protein</fullName>
    </submittedName>
</protein>
<dbReference type="EMBL" id="CH963920">
    <property type="protein sequence ID" value="EDW78191.2"/>
    <property type="molecule type" value="Genomic_DNA"/>
</dbReference>
<feature type="compositionally biased region" description="Low complexity" evidence="1">
    <location>
        <begin position="359"/>
        <end position="372"/>
    </location>
</feature>
<feature type="compositionally biased region" description="Pro residues" evidence="1">
    <location>
        <begin position="762"/>
        <end position="771"/>
    </location>
</feature>
<accession>B4N129</accession>
<name>B4N129_DROWI</name>